<proteinExistence type="predicted"/>
<dbReference type="PANTHER" id="PTHR43300">
    <property type="entry name" value="ACETYLTRANSFERASE"/>
    <property type="match status" value="1"/>
</dbReference>
<dbReference type="PANTHER" id="PTHR43300:SF11">
    <property type="entry name" value="ACETYLTRANSFERASE RV3034C-RELATED"/>
    <property type="match status" value="1"/>
</dbReference>
<evidence type="ECO:0000313" key="3">
    <source>
        <dbReference type="EMBL" id="VUX20070.1"/>
    </source>
</evidence>
<sequence>MMIKIDLKYTLLNDLRKQLKLNAFRRKWAHQHSESELIPMNCFPSCVVEAGRYSYGELNIVTFDSRTKLKIGSFVSIAQQVTFLLDVEHYIDHLSTFPWKVKMLGESAPETFSKGDIIIDDDVWIGYGATIMSGVHIAQGAVIAAGAVVTKDVPAYAIVGGVPAKVIKFRFDNECINELHKIDFSKLTDKVVRDNLKVLYADLTLDNIRSLLTNYKIYKSRIDKKL</sequence>
<evidence type="ECO:0000256" key="2">
    <source>
        <dbReference type="ARBA" id="ARBA00022737"/>
    </source>
</evidence>
<name>A0A564UKQ2_9FIRM</name>
<dbReference type="InterPro" id="IPR018357">
    <property type="entry name" value="Hexapep_transf_CS"/>
</dbReference>
<keyword evidence="2" id="KW-0677">Repeat</keyword>
<dbReference type="Gene3D" id="2.160.10.10">
    <property type="entry name" value="Hexapeptide repeat proteins"/>
    <property type="match status" value="1"/>
</dbReference>
<accession>A0A564UKQ2</accession>
<dbReference type="Pfam" id="PF00132">
    <property type="entry name" value="Hexapep"/>
    <property type="match status" value="1"/>
</dbReference>
<dbReference type="GO" id="GO:0016746">
    <property type="term" value="F:acyltransferase activity"/>
    <property type="evidence" value="ECO:0007669"/>
    <property type="project" value="UniProtKB-KW"/>
</dbReference>
<gene>
    <name evidence="3" type="primary">vatD</name>
    <name evidence="3" type="ORF">ROSSTS7063_03065</name>
</gene>
<dbReference type="EC" id="2.3.1.-" evidence="3"/>
<evidence type="ECO:0000313" key="4">
    <source>
        <dbReference type="Proteomes" id="UP000409147"/>
    </source>
</evidence>
<organism evidence="3 4">
    <name type="scientific">Blautia obeum</name>
    <dbReference type="NCBI Taxonomy" id="40520"/>
    <lineage>
        <taxon>Bacteria</taxon>
        <taxon>Bacillati</taxon>
        <taxon>Bacillota</taxon>
        <taxon>Clostridia</taxon>
        <taxon>Lachnospirales</taxon>
        <taxon>Lachnospiraceae</taxon>
        <taxon>Blautia</taxon>
    </lineage>
</organism>
<reference evidence="3 4" key="1">
    <citation type="submission" date="2019-07" db="EMBL/GenBank/DDBJ databases">
        <authorList>
            <person name="Hibberd C M."/>
            <person name="Gehrig L. J."/>
            <person name="Chang H.-W."/>
            <person name="Venkatesh S."/>
        </authorList>
    </citation>
    <scope>NUCLEOTIDE SEQUENCE [LARGE SCALE GENOMIC DNA]</scope>
    <source>
        <strain evidence="3">Ruminococcus_obeum_SSTS_Bg7063</strain>
    </source>
</reference>
<dbReference type="SUPFAM" id="SSF51161">
    <property type="entry name" value="Trimeric LpxA-like enzymes"/>
    <property type="match status" value="1"/>
</dbReference>
<dbReference type="EMBL" id="CABHNB010000043">
    <property type="protein sequence ID" value="VUX20070.1"/>
    <property type="molecule type" value="Genomic_DNA"/>
</dbReference>
<keyword evidence="3" id="KW-0012">Acyltransferase</keyword>
<keyword evidence="1 3" id="KW-0808">Transferase</keyword>
<dbReference type="InterPro" id="IPR050179">
    <property type="entry name" value="Trans_hexapeptide_repeat"/>
</dbReference>
<dbReference type="InterPro" id="IPR001451">
    <property type="entry name" value="Hexapep"/>
</dbReference>
<dbReference type="CDD" id="cd03349">
    <property type="entry name" value="LbH_XAT"/>
    <property type="match status" value="1"/>
</dbReference>
<keyword evidence="4" id="KW-1185">Reference proteome</keyword>
<dbReference type="InterPro" id="IPR011004">
    <property type="entry name" value="Trimer_LpxA-like_sf"/>
</dbReference>
<dbReference type="PROSITE" id="PS00101">
    <property type="entry name" value="HEXAPEP_TRANSFERASES"/>
    <property type="match status" value="1"/>
</dbReference>
<evidence type="ECO:0000256" key="1">
    <source>
        <dbReference type="ARBA" id="ARBA00022679"/>
    </source>
</evidence>
<dbReference type="AlphaFoldDB" id="A0A564UKQ2"/>
<protein>
    <submittedName>
        <fullName evidence="3">Streptogramin A acetyltransferase</fullName>
        <ecNumber evidence="3">2.3.1.-</ecNumber>
    </submittedName>
</protein>
<dbReference type="Proteomes" id="UP000409147">
    <property type="component" value="Unassembled WGS sequence"/>
</dbReference>